<protein>
    <submittedName>
        <fullName evidence="2">Unannotated protein</fullName>
    </submittedName>
</protein>
<feature type="transmembrane region" description="Helical" evidence="1">
    <location>
        <begin position="121"/>
        <end position="140"/>
    </location>
</feature>
<gene>
    <name evidence="2" type="ORF">UFOPK3472_00184</name>
</gene>
<feature type="transmembrane region" description="Helical" evidence="1">
    <location>
        <begin position="83"/>
        <end position="109"/>
    </location>
</feature>
<organism evidence="2">
    <name type="scientific">freshwater metagenome</name>
    <dbReference type="NCBI Taxonomy" id="449393"/>
    <lineage>
        <taxon>unclassified sequences</taxon>
        <taxon>metagenomes</taxon>
        <taxon>ecological metagenomes</taxon>
    </lineage>
</organism>
<evidence type="ECO:0000313" key="2">
    <source>
        <dbReference type="EMBL" id="CAB4875004.1"/>
    </source>
</evidence>
<accession>A0A6J7E2E0</accession>
<reference evidence="2" key="1">
    <citation type="submission" date="2020-05" db="EMBL/GenBank/DDBJ databases">
        <authorList>
            <person name="Chiriac C."/>
            <person name="Salcher M."/>
            <person name="Ghai R."/>
            <person name="Kavagutti S V."/>
        </authorList>
    </citation>
    <scope>NUCLEOTIDE SEQUENCE</scope>
</reference>
<evidence type="ECO:0000256" key="1">
    <source>
        <dbReference type="SAM" id="Phobius"/>
    </source>
</evidence>
<dbReference type="AlphaFoldDB" id="A0A6J7E2E0"/>
<keyword evidence="1" id="KW-0472">Membrane</keyword>
<dbReference type="PANTHER" id="PTHR31272">
    <property type="entry name" value="CYTOCHROME C-TYPE BIOGENESIS PROTEIN HI_1454-RELATED"/>
    <property type="match status" value="1"/>
</dbReference>
<dbReference type="PANTHER" id="PTHR31272:SF4">
    <property type="entry name" value="CYTOCHROME C-TYPE BIOGENESIS PROTEIN HI_1454-RELATED"/>
    <property type="match status" value="1"/>
</dbReference>
<sequence length="273" mass="27574">MTVLLAQGGVGSTFQNLASSGPLVLAIAACMLAGLVSFASPCVVPLVPGYLSYLAGIAGADVPSLAAASTGEAPPKLASRWRVAGAAGLFVAGFTIVFVLATASIFGVIGTLRINEQVLQQVGGAITIIMGLTFIGFIPAFQRDTRFAPQTISSLAGAPLLGGVFALGWTPCLGPTLAGVLSVAAGTEGATAARGVTLIVAYCLGLGLPFVVLAFGSSSAMRGVGWLRRNSQRIKVAGGVIMIAVGVALLTGVWGLFIAWIRNEFVSSVVLPI</sequence>
<dbReference type="InterPro" id="IPR051790">
    <property type="entry name" value="Cytochrome_c-biogenesis_DsbD"/>
</dbReference>
<dbReference type="EMBL" id="CAFBLX010000006">
    <property type="protein sequence ID" value="CAB4875004.1"/>
    <property type="molecule type" value="Genomic_DNA"/>
</dbReference>
<keyword evidence="1" id="KW-1133">Transmembrane helix</keyword>
<proteinExistence type="predicted"/>
<feature type="transmembrane region" description="Helical" evidence="1">
    <location>
        <begin position="191"/>
        <end position="215"/>
    </location>
</feature>
<keyword evidence="1" id="KW-0812">Transmembrane</keyword>
<feature type="transmembrane region" description="Helical" evidence="1">
    <location>
        <begin position="236"/>
        <end position="261"/>
    </location>
</feature>
<name>A0A6J7E2E0_9ZZZZ</name>